<dbReference type="NCBIfam" id="TIGR00551">
    <property type="entry name" value="nadB"/>
    <property type="match status" value="1"/>
</dbReference>
<protein>
    <recommendedName>
        <fullName evidence="4 10">L-aspartate oxidase</fullName>
        <ecNumber evidence="4 10">1.4.3.16</ecNumber>
    </recommendedName>
</protein>
<evidence type="ECO:0000313" key="17">
    <source>
        <dbReference type="EMBL" id="SDI99905.1"/>
    </source>
</evidence>
<organism evidence="16 18">
    <name type="scientific">Flavobacterium glycines</name>
    <dbReference type="NCBI Taxonomy" id="551990"/>
    <lineage>
        <taxon>Bacteria</taxon>
        <taxon>Pseudomonadati</taxon>
        <taxon>Bacteroidota</taxon>
        <taxon>Flavobacteriia</taxon>
        <taxon>Flavobacteriales</taxon>
        <taxon>Flavobacteriaceae</taxon>
        <taxon>Flavobacterium</taxon>
    </lineage>
</organism>
<dbReference type="Proteomes" id="UP000093226">
    <property type="component" value="Unassembled WGS sequence"/>
</dbReference>
<evidence type="ECO:0000313" key="18">
    <source>
        <dbReference type="Proteomes" id="UP000093226"/>
    </source>
</evidence>
<name>A0A1B9DR71_9FLAO</name>
<feature type="domain" description="FAD-dependent oxidoreductase 2 FAD-binding" evidence="13">
    <location>
        <begin position="7"/>
        <end position="381"/>
    </location>
</feature>
<keyword evidence="19" id="KW-1185">Reference proteome</keyword>
<dbReference type="PRINTS" id="PR00368">
    <property type="entry name" value="FADPNR"/>
</dbReference>
<dbReference type="Gene3D" id="1.20.58.100">
    <property type="entry name" value="Fumarate reductase/succinate dehydrogenase flavoprotein-like, C-terminal domain"/>
    <property type="match status" value="1"/>
</dbReference>
<evidence type="ECO:0000256" key="9">
    <source>
        <dbReference type="ARBA" id="ARBA00048305"/>
    </source>
</evidence>
<dbReference type="RefSeq" id="WP_066326597.1">
    <property type="nucleotide sequence ID" value="NZ_BJVF01000001.1"/>
</dbReference>
<feature type="active site" description="Proton acceptor" evidence="11">
    <location>
        <position position="279"/>
    </location>
</feature>
<comment type="cofactor">
    <cofactor evidence="1 12">
        <name>FAD</name>
        <dbReference type="ChEBI" id="CHEBI:57692"/>
    </cofactor>
</comment>
<evidence type="ECO:0000256" key="2">
    <source>
        <dbReference type="ARBA" id="ARBA00004950"/>
    </source>
</evidence>
<evidence type="ECO:0000256" key="6">
    <source>
        <dbReference type="ARBA" id="ARBA00022642"/>
    </source>
</evidence>
<gene>
    <name evidence="16" type="ORF">FBGL_05750</name>
    <name evidence="15" type="ORF">FGL01_03640</name>
    <name evidence="17" type="ORF">SAMN05192550_1370</name>
</gene>
<dbReference type="InterPro" id="IPR036188">
    <property type="entry name" value="FAD/NAD-bd_sf"/>
</dbReference>
<evidence type="ECO:0000256" key="10">
    <source>
        <dbReference type="NCBIfam" id="TIGR00551"/>
    </source>
</evidence>
<dbReference type="STRING" id="551990.SAMN05192550_1370"/>
<reference evidence="17 19" key="3">
    <citation type="submission" date="2016-10" db="EMBL/GenBank/DDBJ databases">
        <authorList>
            <person name="Varghese N."/>
            <person name="Submissions S."/>
        </authorList>
    </citation>
    <scope>NUCLEOTIDE SEQUENCE [LARGE SCALE GENOMIC DNA]</scope>
    <source>
        <strain evidence="17 19">Gm-149</strain>
    </source>
</reference>
<evidence type="ECO:0000259" key="14">
    <source>
        <dbReference type="Pfam" id="PF02910"/>
    </source>
</evidence>
<dbReference type="UniPathway" id="UPA00253">
    <property type="reaction ID" value="UER00326"/>
</dbReference>
<dbReference type="Gene3D" id="3.50.50.60">
    <property type="entry name" value="FAD/NAD(P)-binding domain"/>
    <property type="match status" value="1"/>
</dbReference>
<dbReference type="SUPFAM" id="SSF56425">
    <property type="entry name" value="Succinate dehydrogenase/fumarate reductase flavoprotein, catalytic domain"/>
    <property type="match status" value="1"/>
</dbReference>
<evidence type="ECO:0000259" key="13">
    <source>
        <dbReference type="Pfam" id="PF00890"/>
    </source>
</evidence>
<keyword evidence="6 12" id="KW-0662">Pyridine nucleotide biosynthesis</keyword>
<dbReference type="InterPro" id="IPR005288">
    <property type="entry name" value="NadB"/>
</dbReference>
<evidence type="ECO:0000313" key="20">
    <source>
        <dbReference type="Proteomes" id="UP000321579"/>
    </source>
</evidence>
<dbReference type="EC" id="1.4.3.16" evidence="4 10"/>
<dbReference type="Pfam" id="PF02910">
    <property type="entry name" value="Succ_DH_flav_C"/>
    <property type="match status" value="1"/>
</dbReference>
<keyword evidence="8 12" id="KW-0560">Oxidoreductase</keyword>
<comment type="function">
    <text evidence="12">Catalyzes the oxidation of L-aspartate to iminoaspartate.</text>
</comment>
<dbReference type="InterPro" id="IPR003953">
    <property type="entry name" value="FAD-dep_OxRdtase_2_FAD-bd"/>
</dbReference>
<evidence type="ECO:0000313" key="16">
    <source>
        <dbReference type="EMBL" id="OCB72173.1"/>
    </source>
</evidence>
<reference evidence="18" key="1">
    <citation type="submission" date="2016-03" db="EMBL/GenBank/DDBJ databases">
        <title>Draft genome sequence of Paenibacillus glacialis DSM 22343.</title>
        <authorList>
            <person name="Shin S.-K."/>
            <person name="Yi H."/>
        </authorList>
    </citation>
    <scope>NUCLEOTIDE SEQUENCE [LARGE SCALE GENOMIC DNA]</scope>
    <source>
        <strain evidence="18">NBRC 105008</strain>
    </source>
</reference>
<dbReference type="EMBL" id="LVEO01000013">
    <property type="protein sequence ID" value="OCB72173.1"/>
    <property type="molecule type" value="Genomic_DNA"/>
</dbReference>
<dbReference type="GO" id="GO:0005737">
    <property type="term" value="C:cytoplasm"/>
    <property type="evidence" value="ECO:0007669"/>
    <property type="project" value="UniProtKB-SubCell"/>
</dbReference>
<dbReference type="PANTHER" id="PTHR42716">
    <property type="entry name" value="L-ASPARTATE OXIDASE"/>
    <property type="match status" value="1"/>
</dbReference>
<evidence type="ECO:0000313" key="15">
    <source>
        <dbReference type="EMBL" id="GEL09625.1"/>
    </source>
</evidence>
<dbReference type="SUPFAM" id="SSF46977">
    <property type="entry name" value="Succinate dehydrogenase/fumarate reductase flavoprotein C-terminal domain"/>
    <property type="match status" value="1"/>
</dbReference>
<evidence type="ECO:0000256" key="8">
    <source>
        <dbReference type="ARBA" id="ARBA00023002"/>
    </source>
</evidence>
<dbReference type="AlphaFoldDB" id="A0A1B9DR71"/>
<feature type="domain" description="Fumarate reductase/succinate dehydrogenase flavoprotein-like C-terminal" evidence="14">
    <location>
        <begin position="430"/>
        <end position="507"/>
    </location>
</feature>
<dbReference type="Gene3D" id="3.90.700.10">
    <property type="entry name" value="Succinate dehydrogenase/fumarate reductase flavoprotein, catalytic domain"/>
    <property type="match status" value="1"/>
</dbReference>
<evidence type="ECO:0000256" key="4">
    <source>
        <dbReference type="ARBA" id="ARBA00012173"/>
    </source>
</evidence>
<dbReference type="PANTHER" id="PTHR42716:SF2">
    <property type="entry name" value="L-ASPARTATE OXIDASE, CHLOROPLASTIC"/>
    <property type="match status" value="1"/>
</dbReference>
<keyword evidence="7 12" id="KW-0274">FAD</keyword>
<evidence type="ECO:0000256" key="11">
    <source>
        <dbReference type="PIRSR" id="PIRSR000171-1"/>
    </source>
</evidence>
<comment type="caution">
    <text evidence="16">The sequence shown here is derived from an EMBL/GenBank/DDBJ whole genome shotgun (WGS) entry which is preliminary data.</text>
</comment>
<dbReference type="Proteomes" id="UP000182367">
    <property type="component" value="Unassembled WGS sequence"/>
</dbReference>
<evidence type="ECO:0000256" key="5">
    <source>
        <dbReference type="ARBA" id="ARBA00022630"/>
    </source>
</evidence>
<dbReference type="FunFam" id="3.90.700.10:FF:000002">
    <property type="entry name" value="L-aspartate oxidase"/>
    <property type="match status" value="1"/>
</dbReference>
<sequence>MTNTNYLIIGSGVAGLTFALRIAEQFPDKKITIVTKANADESNTKYAQGGIAIVTDKNEDSYQKHIEDTLICGDGLCDEAVVKMVVTEGPKRLKELIEWGAKFDKNSDGNLNLGKEGGHSENRVVHHKDQTGHEIERAILMQVYQKDNITVLDHHFAADLITADNYCLGALVLDESTKQISTYLSDITLLATGGIGHLYGHTTNPVIATGDGIAMAYRAQAKIKEMEFIQFHPTAFYDQSTGSKFLISEAVRGFGAYLRTKKGHRFMIDYDAREELASRDIVSQSIDLELKKSGDDCVYLDCTHLDIEAFKKHFPMIYNHCLKSGIDIAKDWIPVVPAQHYICGGIVVDMNGKTSVTNLFACGECSQTGLHGANRLASNSLLEALVYSSRIYEYLANPNLEIKTIKKDVQEIETTEKPEIDTNYLAKLKANLQHLMRQNAGIVRYDSDLIKAKEQLLNWKQEIEAIGNTHQINTSYYELLNMITIGYLIVTQSIERHENRGGFVKFESASFVKKNS</sequence>
<comment type="similarity">
    <text evidence="3 12">Belongs to the FAD-dependent oxidoreductase 2 family. NadB subfamily.</text>
</comment>
<comment type="subcellular location">
    <subcellularLocation>
        <location evidence="12">Cytoplasm</location>
    </subcellularLocation>
</comment>
<reference evidence="16" key="2">
    <citation type="submission" date="2016-03" db="EMBL/GenBank/DDBJ databases">
        <authorList>
            <person name="Ploux O."/>
        </authorList>
    </citation>
    <scope>NUCLEOTIDE SEQUENCE</scope>
    <source>
        <strain evidence="16">NBRC 105008</strain>
    </source>
</reference>
<dbReference type="Proteomes" id="UP000321579">
    <property type="component" value="Unassembled WGS sequence"/>
</dbReference>
<evidence type="ECO:0000256" key="3">
    <source>
        <dbReference type="ARBA" id="ARBA00008562"/>
    </source>
</evidence>
<dbReference type="SUPFAM" id="SSF51905">
    <property type="entry name" value="FAD/NAD(P)-binding domain"/>
    <property type="match status" value="1"/>
</dbReference>
<dbReference type="InterPro" id="IPR037099">
    <property type="entry name" value="Fum_R/Succ_DH_flav-like_C_sf"/>
</dbReference>
<dbReference type="InterPro" id="IPR027477">
    <property type="entry name" value="Succ_DH/fumarate_Rdtase_cat_sf"/>
</dbReference>
<comment type="pathway">
    <text evidence="2 12">Cofactor biosynthesis; NAD(+) biosynthesis; iminoaspartate from L-aspartate (oxidase route): step 1/1.</text>
</comment>
<evidence type="ECO:0000256" key="7">
    <source>
        <dbReference type="ARBA" id="ARBA00022827"/>
    </source>
</evidence>
<dbReference type="InterPro" id="IPR015939">
    <property type="entry name" value="Fum_Rdtase/Succ_DH_flav-like_C"/>
</dbReference>
<dbReference type="PIRSF" id="PIRSF000171">
    <property type="entry name" value="SDHA_APRA_LASPO"/>
    <property type="match status" value="1"/>
</dbReference>
<evidence type="ECO:0000313" key="19">
    <source>
        <dbReference type="Proteomes" id="UP000182367"/>
    </source>
</evidence>
<evidence type="ECO:0000256" key="1">
    <source>
        <dbReference type="ARBA" id="ARBA00001974"/>
    </source>
</evidence>
<keyword evidence="5 12" id="KW-0285">Flavoprotein</keyword>
<dbReference type="GO" id="GO:0008734">
    <property type="term" value="F:L-aspartate oxidase activity"/>
    <property type="evidence" value="ECO:0007669"/>
    <property type="project" value="UniProtKB-UniRule"/>
</dbReference>
<reference evidence="15 20" key="4">
    <citation type="submission" date="2019-07" db="EMBL/GenBank/DDBJ databases">
        <title>Whole genome shotgun sequence of Flavobacterium glycines NBRC 105008.</title>
        <authorList>
            <person name="Hosoyama A."/>
            <person name="Uohara A."/>
            <person name="Ohji S."/>
            <person name="Ichikawa N."/>
        </authorList>
    </citation>
    <scope>NUCLEOTIDE SEQUENCE [LARGE SCALE GENOMIC DNA]</scope>
    <source>
        <strain evidence="15 20">NBRC 105008</strain>
    </source>
</reference>
<dbReference type="EMBL" id="BJVF01000001">
    <property type="protein sequence ID" value="GEL09625.1"/>
    <property type="molecule type" value="Genomic_DNA"/>
</dbReference>
<comment type="catalytic activity">
    <reaction evidence="9">
        <text>L-aspartate + O2 = iminosuccinate + H2O2</text>
        <dbReference type="Rhea" id="RHEA:25876"/>
        <dbReference type="ChEBI" id="CHEBI:15379"/>
        <dbReference type="ChEBI" id="CHEBI:16240"/>
        <dbReference type="ChEBI" id="CHEBI:29991"/>
        <dbReference type="ChEBI" id="CHEBI:77875"/>
        <dbReference type="EC" id="1.4.3.16"/>
    </reaction>
    <physiologicalReaction direction="left-to-right" evidence="9">
        <dbReference type="Rhea" id="RHEA:25877"/>
    </physiologicalReaction>
</comment>
<accession>A0A1B9DR71</accession>
<dbReference type="GO" id="GO:0009435">
    <property type="term" value="P:NAD+ biosynthetic process"/>
    <property type="evidence" value="ECO:0007669"/>
    <property type="project" value="UniProtKB-UniPathway"/>
</dbReference>
<evidence type="ECO:0000256" key="12">
    <source>
        <dbReference type="RuleBase" id="RU362049"/>
    </source>
</evidence>
<dbReference type="Pfam" id="PF00890">
    <property type="entry name" value="FAD_binding_2"/>
    <property type="match status" value="1"/>
</dbReference>
<dbReference type="OrthoDB" id="9806724at2"/>
<dbReference type="EMBL" id="FNEO01000001">
    <property type="protein sequence ID" value="SDI99905.1"/>
    <property type="molecule type" value="Genomic_DNA"/>
</dbReference>
<proteinExistence type="inferred from homology"/>